<feature type="domain" description="Glycosyltransferase subfamily 4-like N-terminal" evidence="2">
    <location>
        <begin position="12"/>
        <end position="198"/>
    </location>
</feature>
<dbReference type="Proteomes" id="UP001626536">
    <property type="component" value="Chromosome"/>
</dbReference>
<dbReference type="CDD" id="cd03801">
    <property type="entry name" value="GT4_PimA-like"/>
    <property type="match status" value="1"/>
</dbReference>
<protein>
    <submittedName>
        <fullName evidence="3">Glycosyltransferase family 4 protein</fullName>
        <ecNumber evidence="3">2.4.-.-</ecNumber>
    </submittedName>
</protein>
<name>A0ABZ0HNT4_9HYPH</name>
<organism evidence="3 4">
    <name type="scientific">Methylocapsa polymorpha</name>
    <dbReference type="NCBI Taxonomy" id="3080828"/>
    <lineage>
        <taxon>Bacteria</taxon>
        <taxon>Pseudomonadati</taxon>
        <taxon>Pseudomonadota</taxon>
        <taxon>Alphaproteobacteria</taxon>
        <taxon>Hyphomicrobiales</taxon>
        <taxon>Beijerinckiaceae</taxon>
        <taxon>Methylocapsa</taxon>
    </lineage>
</organism>
<dbReference type="InterPro" id="IPR050194">
    <property type="entry name" value="Glycosyltransferase_grp1"/>
</dbReference>
<keyword evidence="3" id="KW-0808">Transferase</keyword>
<dbReference type="InterPro" id="IPR028098">
    <property type="entry name" value="Glyco_trans_4-like_N"/>
</dbReference>
<dbReference type="PANTHER" id="PTHR45947">
    <property type="entry name" value="SULFOQUINOVOSYL TRANSFERASE SQD2"/>
    <property type="match status" value="1"/>
</dbReference>
<reference evidence="3 4" key="1">
    <citation type="submission" date="2023-10" db="EMBL/GenBank/DDBJ databases">
        <title>Novel methanotroph of the genus Methylocapsa from a subarctic wetland.</title>
        <authorList>
            <person name="Belova S.E."/>
            <person name="Oshkin I.Y."/>
            <person name="Miroshnikov K."/>
            <person name="Dedysh S.N."/>
        </authorList>
    </citation>
    <scope>NUCLEOTIDE SEQUENCE [LARGE SCALE GENOMIC DNA]</scope>
    <source>
        <strain evidence="3 4">RX1</strain>
    </source>
</reference>
<dbReference type="EMBL" id="CP136862">
    <property type="protein sequence ID" value="WOJ88959.1"/>
    <property type="molecule type" value="Genomic_DNA"/>
</dbReference>
<accession>A0ABZ0HNT4</accession>
<keyword evidence="4" id="KW-1185">Reference proteome</keyword>
<sequence>MKVALSAIGKFHTFDLARELHARGALAGIFTGYPRFKLRHESLPQELIHTFPLVHGAYMAFPWSHRVGRYWMQQWEYLDARSFGAYVARNLPECDIYVGLSGSSLRAGEKAHRRGARYICDRGSSHIRTQDQLLREEHERWGLPYAGIDPRVIDAEEAEYAEADRVTVPSHFAYRSFLSQGVAPEKIRLLPYGVNLSRFEPAGAPAEGRFDILFVGGMALRKGVQYLAQAFQQIKHPAKRLTFVGAPSAELIDLLRRRSLWPEEARVMGHVPQPELKKVMSQSHVMVLPSIEEGLALVQAQAMACACPVIGTPNSGAEDLFSDGSEGYIVPIRDAEALAERLQYLADHPEQRAQMGQRALTKVQGFGGWHAYGEKAMSILHEVAAA</sequence>
<dbReference type="PANTHER" id="PTHR45947:SF3">
    <property type="entry name" value="SULFOQUINOVOSYL TRANSFERASE SQD2"/>
    <property type="match status" value="1"/>
</dbReference>
<gene>
    <name evidence="3" type="ORF">RZS28_14255</name>
</gene>
<evidence type="ECO:0000259" key="2">
    <source>
        <dbReference type="Pfam" id="PF13439"/>
    </source>
</evidence>
<dbReference type="Pfam" id="PF00534">
    <property type="entry name" value="Glycos_transf_1"/>
    <property type="match status" value="1"/>
</dbReference>
<dbReference type="InterPro" id="IPR001296">
    <property type="entry name" value="Glyco_trans_1"/>
</dbReference>
<dbReference type="Pfam" id="PF13439">
    <property type="entry name" value="Glyco_transf_4"/>
    <property type="match status" value="1"/>
</dbReference>
<dbReference type="EC" id="2.4.-.-" evidence="3"/>
<evidence type="ECO:0000259" key="1">
    <source>
        <dbReference type="Pfam" id="PF00534"/>
    </source>
</evidence>
<dbReference type="RefSeq" id="WP_407338397.1">
    <property type="nucleotide sequence ID" value="NZ_CP136862.1"/>
</dbReference>
<feature type="domain" description="Glycosyl transferase family 1" evidence="1">
    <location>
        <begin position="205"/>
        <end position="359"/>
    </location>
</feature>
<dbReference type="Gene3D" id="3.40.50.2000">
    <property type="entry name" value="Glycogen Phosphorylase B"/>
    <property type="match status" value="2"/>
</dbReference>
<evidence type="ECO:0000313" key="3">
    <source>
        <dbReference type="EMBL" id="WOJ88959.1"/>
    </source>
</evidence>
<dbReference type="SUPFAM" id="SSF53756">
    <property type="entry name" value="UDP-Glycosyltransferase/glycogen phosphorylase"/>
    <property type="match status" value="1"/>
</dbReference>
<keyword evidence="3" id="KW-0328">Glycosyltransferase</keyword>
<evidence type="ECO:0000313" key="4">
    <source>
        <dbReference type="Proteomes" id="UP001626536"/>
    </source>
</evidence>
<dbReference type="GO" id="GO:0016757">
    <property type="term" value="F:glycosyltransferase activity"/>
    <property type="evidence" value="ECO:0007669"/>
    <property type="project" value="UniProtKB-KW"/>
</dbReference>
<proteinExistence type="predicted"/>